<dbReference type="GO" id="GO:0009103">
    <property type="term" value="P:lipopolysaccharide biosynthetic process"/>
    <property type="evidence" value="ECO:0007669"/>
    <property type="project" value="UniProtKB-ARBA"/>
</dbReference>
<evidence type="ECO:0000313" key="11">
    <source>
        <dbReference type="EMBL" id="GCF08927.1"/>
    </source>
</evidence>
<feature type="transmembrane region" description="Helical" evidence="8">
    <location>
        <begin position="198"/>
        <end position="218"/>
    </location>
</feature>
<dbReference type="Pfam" id="PF24878">
    <property type="entry name" value="YkcB_C"/>
    <property type="match status" value="1"/>
</dbReference>
<evidence type="ECO:0000259" key="9">
    <source>
        <dbReference type="Pfam" id="PF13231"/>
    </source>
</evidence>
<dbReference type="PANTHER" id="PTHR33908">
    <property type="entry name" value="MANNOSYLTRANSFERASE YKCB-RELATED"/>
    <property type="match status" value="1"/>
</dbReference>
<dbReference type="GO" id="GO:0016763">
    <property type="term" value="F:pentosyltransferase activity"/>
    <property type="evidence" value="ECO:0007669"/>
    <property type="project" value="TreeGrafter"/>
</dbReference>
<comment type="subcellular location">
    <subcellularLocation>
        <location evidence="1">Cell membrane</location>
        <topology evidence="1">Multi-pass membrane protein</topology>
    </subcellularLocation>
</comment>
<dbReference type="Pfam" id="PF13231">
    <property type="entry name" value="PMT_2"/>
    <property type="match status" value="1"/>
</dbReference>
<evidence type="ECO:0000256" key="1">
    <source>
        <dbReference type="ARBA" id="ARBA00004651"/>
    </source>
</evidence>
<sequence length="690" mass="74534">MTNVAEASTGIPVTEAAPGRQVAEPNIWSRSALGAVLLLSIVMDFFQLGQNGYGNLYYAAGVRSMTDSWHNFFFVSLDPGGFVTVDKPPVGFWLQTLSSKIFGFTPFSIFFPQALCGVLSVLLLYMLVRRHFGVVAGLVASLVLALTPISVVTNRNNTIDSVLALALLLAAWAVIQAAESGKLRWLLLSAGLVGLGFNVKMAEAYLIIPALGLVYLLCAPRKIWTRSWHLLLALLVLLVVSLSWAAIVDLTPVSQRPYVGSTKDNSELSLAFGYNGLNRLHITVGDNNHTSATGKQSTTVRREDVKVTRPAANNSSGSFLLLFHLFTVSLGSQIAWFLPCALLGMLALVWQRRPNFQKDRQQLGLVLWGIWFLTMAVFFSLDNSFHQYYLVVLAPGLSACVGIGLVTMWQDYRRAGWRGWLLPLTLALTAFAQVYIVTSYPLWSQWLIPLVGGVMLLVVILLLILRLLAWGLGRMNSVLVGSGLALVCLALLALLIAPTLWSGYVVMHNTESSFPTAGPNAHEKTAPALPKALVELVNVDHKLVAYLIAHQGNTQFLVATPSSGTADPLILSTNKPVMALGGFGGSDPIVTTADLKELIVQQKVRFFLLSASTRNVHAVVDGLSSAYRASVSAAGSKLGGSGQQEGVPTWVASNCKLVPTSKWRSTKGGGNTSTLHLYDCADMVNRATAK</sequence>
<feature type="transmembrane region" description="Helical" evidence="8">
    <location>
        <begin position="420"/>
        <end position="440"/>
    </location>
</feature>
<evidence type="ECO:0000259" key="10">
    <source>
        <dbReference type="Pfam" id="PF24878"/>
    </source>
</evidence>
<feature type="transmembrane region" description="Helical" evidence="8">
    <location>
        <begin position="362"/>
        <end position="381"/>
    </location>
</feature>
<dbReference type="GO" id="GO:0010041">
    <property type="term" value="P:response to iron(III) ion"/>
    <property type="evidence" value="ECO:0007669"/>
    <property type="project" value="TreeGrafter"/>
</dbReference>
<feature type="transmembrane region" description="Helical" evidence="8">
    <location>
        <begin position="446"/>
        <end position="465"/>
    </location>
</feature>
<feature type="transmembrane region" description="Helical" evidence="8">
    <location>
        <begin position="132"/>
        <end position="152"/>
    </location>
</feature>
<keyword evidence="12" id="KW-1185">Reference proteome</keyword>
<dbReference type="GO" id="GO:0005886">
    <property type="term" value="C:plasma membrane"/>
    <property type="evidence" value="ECO:0007669"/>
    <property type="project" value="UniProtKB-SubCell"/>
</dbReference>
<evidence type="ECO:0000256" key="2">
    <source>
        <dbReference type="ARBA" id="ARBA00022475"/>
    </source>
</evidence>
<feature type="transmembrane region" description="Helical" evidence="8">
    <location>
        <begin position="159"/>
        <end position="178"/>
    </location>
</feature>
<keyword evidence="3 11" id="KW-0328">Glycosyltransferase</keyword>
<feature type="transmembrane region" description="Helical" evidence="8">
    <location>
        <begin position="387"/>
        <end position="408"/>
    </location>
</feature>
<organism evidence="11 12">
    <name type="scientific">Dictyobacter arantiisoli</name>
    <dbReference type="NCBI Taxonomy" id="2014874"/>
    <lineage>
        <taxon>Bacteria</taxon>
        <taxon>Bacillati</taxon>
        <taxon>Chloroflexota</taxon>
        <taxon>Ktedonobacteria</taxon>
        <taxon>Ktedonobacterales</taxon>
        <taxon>Dictyobacteraceae</taxon>
        <taxon>Dictyobacter</taxon>
    </lineage>
</organism>
<dbReference type="EMBL" id="BIXY01000033">
    <property type="protein sequence ID" value="GCF08927.1"/>
    <property type="molecule type" value="Genomic_DNA"/>
</dbReference>
<evidence type="ECO:0000256" key="3">
    <source>
        <dbReference type="ARBA" id="ARBA00022676"/>
    </source>
</evidence>
<dbReference type="InterPro" id="IPR056785">
    <property type="entry name" value="YkcA/B-like_C"/>
</dbReference>
<dbReference type="InterPro" id="IPR038731">
    <property type="entry name" value="RgtA/B/C-like"/>
</dbReference>
<dbReference type="RefSeq" id="WP_172632079.1">
    <property type="nucleotide sequence ID" value="NZ_BIXY01000033.1"/>
</dbReference>
<dbReference type="AlphaFoldDB" id="A0A5A5TC73"/>
<dbReference type="InterPro" id="IPR050297">
    <property type="entry name" value="LipidA_mod_glycosyltrf_83"/>
</dbReference>
<comment type="caution">
    <text evidence="11">The sequence shown here is derived from an EMBL/GenBank/DDBJ whole genome shotgun (WGS) entry which is preliminary data.</text>
</comment>
<name>A0A5A5TC73_9CHLR</name>
<evidence type="ECO:0000313" key="12">
    <source>
        <dbReference type="Proteomes" id="UP000322530"/>
    </source>
</evidence>
<feature type="transmembrane region" description="Helical" evidence="8">
    <location>
        <begin position="319"/>
        <end position="350"/>
    </location>
</feature>
<dbReference type="PANTHER" id="PTHR33908:SF3">
    <property type="entry name" value="UNDECAPRENYL PHOSPHATE-ALPHA-4-AMINO-4-DEOXY-L-ARABINOSE ARABINOSYL TRANSFERASE"/>
    <property type="match status" value="1"/>
</dbReference>
<feature type="transmembrane region" description="Helical" evidence="8">
    <location>
        <begin position="230"/>
        <end position="248"/>
    </location>
</feature>
<evidence type="ECO:0000256" key="7">
    <source>
        <dbReference type="ARBA" id="ARBA00023136"/>
    </source>
</evidence>
<keyword evidence="2" id="KW-1003">Cell membrane</keyword>
<feature type="domain" description="Putative mannosyltransferase YkcA/B-like C-terminal" evidence="10">
    <location>
        <begin position="543"/>
        <end position="615"/>
    </location>
</feature>
<evidence type="ECO:0000256" key="4">
    <source>
        <dbReference type="ARBA" id="ARBA00022679"/>
    </source>
</evidence>
<evidence type="ECO:0000256" key="5">
    <source>
        <dbReference type="ARBA" id="ARBA00022692"/>
    </source>
</evidence>
<feature type="transmembrane region" description="Helical" evidence="8">
    <location>
        <begin position="477"/>
        <end position="501"/>
    </location>
</feature>
<proteinExistence type="predicted"/>
<keyword evidence="5 8" id="KW-0812">Transmembrane</keyword>
<feature type="transmembrane region" description="Helical" evidence="8">
    <location>
        <begin position="101"/>
        <end position="126"/>
    </location>
</feature>
<keyword evidence="6 8" id="KW-1133">Transmembrane helix</keyword>
<accession>A0A5A5TC73</accession>
<keyword evidence="4 11" id="KW-0808">Transferase</keyword>
<dbReference type="Proteomes" id="UP000322530">
    <property type="component" value="Unassembled WGS sequence"/>
</dbReference>
<gene>
    <name evidence="11" type="ORF">KDI_24910</name>
</gene>
<evidence type="ECO:0000256" key="8">
    <source>
        <dbReference type="SAM" id="Phobius"/>
    </source>
</evidence>
<protein>
    <submittedName>
        <fullName evidence="11">Dolichyl-phosphate-mannose--protein mannosyltransferase</fullName>
    </submittedName>
</protein>
<reference evidence="11 12" key="1">
    <citation type="submission" date="2019-01" db="EMBL/GenBank/DDBJ databases">
        <title>Draft genome sequence of Dictyobacter sp. Uno17.</title>
        <authorList>
            <person name="Wang C.M."/>
            <person name="Zheng Y."/>
            <person name="Sakai Y."/>
            <person name="Abe K."/>
            <person name="Yokota A."/>
            <person name="Yabe S."/>
        </authorList>
    </citation>
    <scope>NUCLEOTIDE SEQUENCE [LARGE SCALE GENOMIC DNA]</scope>
    <source>
        <strain evidence="11 12">Uno17</strain>
    </source>
</reference>
<feature type="domain" description="Glycosyltransferase RgtA/B/C/D-like" evidence="9">
    <location>
        <begin position="86"/>
        <end position="244"/>
    </location>
</feature>
<evidence type="ECO:0000256" key="6">
    <source>
        <dbReference type="ARBA" id="ARBA00022989"/>
    </source>
</evidence>
<keyword evidence="7 8" id="KW-0472">Membrane</keyword>